<dbReference type="PANTHER" id="PTHR36766">
    <property type="entry name" value="PLANT BROAD-SPECTRUM MILDEW RESISTANCE PROTEIN RPW8"/>
    <property type="match status" value="1"/>
</dbReference>
<dbReference type="Gene3D" id="3.40.50.300">
    <property type="entry name" value="P-loop containing nucleotide triphosphate hydrolases"/>
    <property type="match status" value="1"/>
</dbReference>
<dbReference type="GO" id="GO:0043531">
    <property type="term" value="F:ADP binding"/>
    <property type="evidence" value="ECO:0007669"/>
    <property type="project" value="InterPro"/>
</dbReference>
<keyword evidence="1" id="KW-0677">Repeat</keyword>
<dbReference type="GO" id="GO:0005524">
    <property type="term" value="F:ATP binding"/>
    <property type="evidence" value="ECO:0007669"/>
    <property type="project" value="UniProtKB-KW"/>
</dbReference>
<feature type="domain" description="Disease resistance protein winged helix" evidence="7">
    <location>
        <begin position="414"/>
        <end position="457"/>
    </location>
</feature>
<proteinExistence type="predicted"/>
<evidence type="ECO:0000259" key="6">
    <source>
        <dbReference type="Pfam" id="PF18052"/>
    </source>
</evidence>
<dbReference type="PANTHER" id="PTHR36766:SF45">
    <property type="entry name" value="NB-ARC DOMAIN-CONTAINING PROTEIN"/>
    <property type="match status" value="1"/>
</dbReference>
<organism evidence="8">
    <name type="scientific">Fagus sylvatica</name>
    <name type="common">Beechnut</name>
    <dbReference type="NCBI Taxonomy" id="28930"/>
    <lineage>
        <taxon>Eukaryota</taxon>
        <taxon>Viridiplantae</taxon>
        <taxon>Streptophyta</taxon>
        <taxon>Embryophyta</taxon>
        <taxon>Tracheophyta</taxon>
        <taxon>Spermatophyta</taxon>
        <taxon>Magnoliopsida</taxon>
        <taxon>eudicotyledons</taxon>
        <taxon>Gunneridae</taxon>
        <taxon>Pentapetalae</taxon>
        <taxon>rosids</taxon>
        <taxon>fabids</taxon>
        <taxon>Fagales</taxon>
        <taxon>Fagaceae</taxon>
        <taxon>Fagus</taxon>
    </lineage>
</organism>
<dbReference type="EMBL" id="OIVN01000110">
    <property type="protein sequence ID" value="SPC74433.1"/>
    <property type="molecule type" value="Genomic_DNA"/>
</dbReference>
<dbReference type="Pfam" id="PF23559">
    <property type="entry name" value="WHD_DRP"/>
    <property type="match status" value="1"/>
</dbReference>
<evidence type="ECO:0000259" key="7">
    <source>
        <dbReference type="Pfam" id="PF23559"/>
    </source>
</evidence>
<dbReference type="FunFam" id="3.40.50.300:FF:001091">
    <property type="entry name" value="Probable disease resistance protein At1g61300"/>
    <property type="match status" value="1"/>
</dbReference>
<dbReference type="Gene3D" id="1.10.8.430">
    <property type="entry name" value="Helical domain of apoptotic protease-activating factors"/>
    <property type="match status" value="1"/>
</dbReference>
<evidence type="ECO:0000256" key="2">
    <source>
        <dbReference type="ARBA" id="ARBA00022741"/>
    </source>
</evidence>
<name>A0A2N9EI25_FAGSY</name>
<dbReference type="InterPro" id="IPR041118">
    <property type="entry name" value="Rx_N"/>
</dbReference>
<feature type="domain" description="Disease resistance N-terminal" evidence="6">
    <location>
        <begin position="6"/>
        <end position="87"/>
    </location>
</feature>
<dbReference type="Gene3D" id="1.20.5.4130">
    <property type="match status" value="1"/>
</dbReference>
<keyword evidence="2" id="KW-0547">Nucleotide-binding</keyword>
<dbReference type="InterPro" id="IPR027417">
    <property type="entry name" value="P-loop_NTPase"/>
</dbReference>
<protein>
    <recommendedName>
        <fullName evidence="9">NB-ARC domain-containing protein</fullName>
    </recommendedName>
</protein>
<dbReference type="InterPro" id="IPR042197">
    <property type="entry name" value="Apaf_helical"/>
</dbReference>
<feature type="domain" description="NB-ARC" evidence="5">
    <location>
        <begin position="189"/>
        <end position="355"/>
    </location>
</feature>
<dbReference type="Pfam" id="PF18052">
    <property type="entry name" value="Rx_N"/>
    <property type="match status" value="1"/>
</dbReference>
<accession>A0A2N9EI25</accession>
<evidence type="ECO:0008006" key="9">
    <source>
        <dbReference type="Google" id="ProtNLM"/>
    </source>
</evidence>
<reference evidence="8" key="1">
    <citation type="submission" date="2018-02" db="EMBL/GenBank/DDBJ databases">
        <authorList>
            <person name="Cohen D.B."/>
            <person name="Kent A.D."/>
        </authorList>
    </citation>
    <scope>NUCLEOTIDE SEQUENCE</scope>
</reference>
<dbReference type="Pfam" id="PF00931">
    <property type="entry name" value="NB-ARC"/>
    <property type="match status" value="1"/>
</dbReference>
<gene>
    <name evidence="8" type="ORF">FSB_LOCUS2315</name>
</gene>
<dbReference type="SUPFAM" id="SSF52540">
    <property type="entry name" value="P-loop containing nucleoside triphosphate hydrolases"/>
    <property type="match status" value="1"/>
</dbReference>
<dbReference type="PRINTS" id="PR00364">
    <property type="entry name" value="DISEASERSIST"/>
</dbReference>
<sequence>MAESLVSALLEQFASIAAREVEQEIRQRSLKAGTMDNLRTIKAVLDDAEKRQLKEEAVKLWLKNLKDASYEMDNVLDEWNTAMIKLEIEKGEEKAENAPILKKKKVCSFIPFSSCCFRSVKKLGLRRDIAHKIKELSGEMDELFKERVRYGYELNRDIDVVFNERPKTTSLVDVSDILGRDKYRDDLVSKLLVEGGEGERSPYVISLVGMGGIGKTTLAQLAYNDDKVKDHFMIRMWVCLSQPFDPCRVAKAIIQEVECASPNITEFETLMQTIHDLVKGKKFFLVLDDVWTDEAKEWDPFKFAFNCGAHGSRILVTTRNERVVRMVDSVCMIKLGVLSKEDCWSIISKIAFVEKDGKQREQLDDIGRELADKCKGVPLAAKTIESLMRDKRSRQEWKNILDSNLWELEDVHKEGYLHSKPNFEMEIIGEEYFEKLVMHSFFQDFEKDDDDDKIIRCFVWEFRGEWNGME</sequence>
<dbReference type="InterPro" id="IPR058922">
    <property type="entry name" value="WHD_DRP"/>
</dbReference>
<evidence type="ECO:0000256" key="3">
    <source>
        <dbReference type="ARBA" id="ARBA00022821"/>
    </source>
</evidence>
<keyword evidence="4" id="KW-0067">ATP-binding</keyword>
<dbReference type="AlphaFoldDB" id="A0A2N9EI25"/>
<evidence type="ECO:0000256" key="1">
    <source>
        <dbReference type="ARBA" id="ARBA00022737"/>
    </source>
</evidence>
<evidence type="ECO:0000256" key="4">
    <source>
        <dbReference type="ARBA" id="ARBA00022840"/>
    </source>
</evidence>
<dbReference type="GO" id="GO:0006952">
    <property type="term" value="P:defense response"/>
    <property type="evidence" value="ECO:0007669"/>
    <property type="project" value="UniProtKB-KW"/>
</dbReference>
<keyword evidence="3" id="KW-0611">Plant defense</keyword>
<evidence type="ECO:0000313" key="8">
    <source>
        <dbReference type="EMBL" id="SPC74433.1"/>
    </source>
</evidence>
<evidence type="ECO:0000259" key="5">
    <source>
        <dbReference type="Pfam" id="PF00931"/>
    </source>
</evidence>
<dbReference type="InterPro" id="IPR002182">
    <property type="entry name" value="NB-ARC"/>
</dbReference>